<keyword evidence="3" id="KW-1003">Cell membrane</keyword>
<dbReference type="InterPro" id="IPR036640">
    <property type="entry name" value="ABC1_TM_sf"/>
</dbReference>
<evidence type="ECO:0000256" key="3">
    <source>
        <dbReference type="ARBA" id="ARBA00022475"/>
    </source>
</evidence>
<evidence type="ECO:0000256" key="2">
    <source>
        <dbReference type="ARBA" id="ARBA00022448"/>
    </source>
</evidence>
<comment type="similarity">
    <text evidence="9">Belongs to the ABC transporter superfamily. Lipid exporter (TC 3.A.1.106) family.</text>
</comment>
<gene>
    <name evidence="10" type="ORF">SAMN05421630_109130</name>
</gene>
<dbReference type="EMBL" id="FMZE01000009">
    <property type="protein sequence ID" value="SDD50345.1"/>
    <property type="molecule type" value="Genomic_DNA"/>
</dbReference>
<dbReference type="Pfam" id="PF00664">
    <property type="entry name" value="ABC_membrane"/>
    <property type="match status" value="1"/>
</dbReference>
<dbReference type="PANTHER" id="PTHR43394">
    <property type="entry name" value="ATP-DEPENDENT PERMEASE MDL1, MITOCHONDRIAL"/>
    <property type="match status" value="1"/>
</dbReference>
<dbReference type="Gene3D" id="1.20.1560.10">
    <property type="entry name" value="ABC transporter type 1, transmembrane domain"/>
    <property type="match status" value="1"/>
</dbReference>
<dbReference type="GO" id="GO:0016887">
    <property type="term" value="F:ATP hydrolysis activity"/>
    <property type="evidence" value="ECO:0007669"/>
    <property type="project" value="InterPro"/>
</dbReference>
<dbReference type="InterPro" id="IPR017871">
    <property type="entry name" value="ABC_transporter-like_CS"/>
</dbReference>
<dbReference type="GO" id="GO:0015421">
    <property type="term" value="F:ABC-type oligopeptide transporter activity"/>
    <property type="evidence" value="ECO:0007669"/>
    <property type="project" value="TreeGrafter"/>
</dbReference>
<keyword evidence="11" id="KW-1185">Reference proteome</keyword>
<dbReference type="PANTHER" id="PTHR43394:SF1">
    <property type="entry name" value="ATP-BINDING CASSETTE SUB-FAMILY B MEMBER 10, MITOCHONDRIAL"/>
    <property type="match status" value="1"/>
</dbReference>
<evidence type="ECO:0000256" key="6">
    <source>
        <dbReference type="ARBA" id="ARBA00022840"/>
    </source>
</evidence>
<dbReference type="SMART" id="SM00382">
    <property type="entry name" value="AAA"/>
    <property type="match status" value="1"/>
</dbReference>
<evidence type="ECO:0000256" key="8">
    <source>
        <dbReference type="ARBA" id="ARBA00023136"/>
    </source>
</evidence>
<dbReference type="FunFam" id="3.40.50.300:FF:000299">
    <property type="entry name" value="ABC transporter ATP-binding protein/permease"/>
    <property type="match status" value="1"/>
</dbReference>
<dbReference type="OrthoDB" id="9806127at2"/>
<protein>
    <submittedName>
        <fullName evidence="10">ABC-type multidrug transport system, ATPase and permease component</fullName>
    </submittedName>
</protein>
<dbReference type="InterPro" id="IPR039421">
    <property type="entry name" value="Type_1_exporter"/>
</dbReference>
<evidence type="ECO:0000256" key="5">
    <source>
        <dbReference type="ARBA" id="ARBA00022741"/>
    </source>
</evidence>
<keyword evidence="5" id="KW-0547">Nucleotide-binding</keyword>
<dbReference type="Proteomes" id="UP000199494">
    <property type="component" value="Unassembled WGS sequence"/>
</dbReference>
<dbReference type="SUPFAM" id="SSF90123">
    <property type="entry name" value="ABC transporter transmembrane region"/>
    <property type="match status" value="1"/>
</dbReference>
<keyword evidence="7" id="KW-1133">Transmembrane helix</keyword>
<dbReference type="PROSITE" id="PS50929">
    <property type="entry name" value="ABC_TM1F"/>
    <property type="match status" value="1"/>
</dbReference>
<evidence type="ECO:0000313" key="11">
    <source>
        <dbReference type="Proteomes" id="UP000199494"/>
    </source>
</evidence>
<dbReference type="PROSITE" id="PS50893">
    <property type="entry name" value="ABC_TRANSPORTER_2"/>
    <property type="match status" value="1"/>
</dbReference>
<dbReference type="Gene3D" id="3.40.50.300">
    <property type="entry name" value="P-loop containing nucleotide triphosphate hydrolases"/>
    <property type="match status" value="1"/>
</dbReference>
<dbReference type="SUPFAM" id="SSF52540">
    <property type="entry name" value="P-loop containing nucleoside triphosphate hydrolases"/>
    <property type="match status" value="1"/>
</dbReference>
<dbReference type="GO" id="GO:0005886">
    <property type="term" value="C:plasma membrane"/>
    <property type="evidence" value="ECO:0007669"/>
    <property type="project" value="UniProtKB-SubCell"/>
</dbReference>
<reference evidence="10 11" key="1">
    <citation type="submission" date="2016-10" db="EMBL/GenBank/DDBJ databases">
        <authorList>
            <person name="de Groot N.N."/>
        </authorList>
    </citation>
    <scope>NUCLEOTIDE SEQUENCE [LARGE SCALE GENOMIC DNA]</scope>
    <source>
        <strain evidence="10 11">CGMCC 4.5506</strain>
    </source>
</reference>
<dbReference type="PROSITE" id="PS00211">
    <property type="entry name" value="ABC_TRANSPORTER_1"/>
    <property type="match status" value="1"/>
</dbReference>
<name>A0A222VSG3_9PSEU</name>
<evidence type="ECO:0000256" key="7">
    <source>
        <dbReference type="ARBA" id="ARBA00022989"/>
    </source>
</evidence>
<evidence type="ECO:0000256" key="4">
    <source>
        <dbReference type="ARBA" id="ARBA00022692"/>
    </source>
</evidence>
<dbReference type="GO" id="GO:0005524">
    <property type="term" value="F:ATP binding"/>
    <property type="evidence" value="ECO:0007669"/>
    <property type="project" value="UniProtKB-KW"/>
</dbReference>
<proteinExistence type="inferred from homology"/>
<dbReference type="AlphaFoldDB" id="A0A222VSG3"/>
<keyword evidence="4" id="KW-0812">Transmembrane</keyword>
<dbReference type="InterPro" id="IPR027417">
    <property type="entry name" value="P-loop_NTPase"/>
</dbReference>
<dbReference type="InterPro" id="IPR003593">
    <property type="entry name" value="AAA+_ATPase"/>
</dbReference>
<keyword evidence="8" id="KW-0472">Membrane</keyword>
<comment type="subcellular location">
    <subcellularLocation>
        <location evidence="1">Cell membrane</location>
        <topology evidence="1">Multi-pass membrane protein</topology>
    </subcellularLocation>
</comment>
<dbReference type="RefSeq" id="WP_091808181.1">
    <property type="nucleotide sequence ID" value="NZ_CP016353.1"/>
</dbReference>
<dbReference type="Pfam" id="PF00005">
    <property type="entry name" value="ABC_tran"/>
    <property type="match status" value="1"/>
</dbReference>
<accession>A0A222VSG3</accession>
<dbReference type="InterPro" id="IPR011527">
    <property type="entry name" value="ABC1_TM_dom"/>
</dbReference>
<keyword evidence="2" id="KW-0813">Transport</keyword>
<dbReference type="CDD" id="cd18550">
    <property type="entry name" value="ABC_6TM_exporter_like"/>
    <property type="match status" value="1"/>
</dbReference>
<evidence type="ECO:0000313" key="10">
    <source>
        <dbReference type="EMBL" id="SDD50345.1"/>
    </source>
</evidence>
<sequence>MDNTWSLMSSAMRAGDVPKGLRRGTVRRVARFARPHWRGLGIFLALTVVSAVLAVTTPLLAGRVVDVIVSGGAAGTVVLLALVIAGLAIADAGFGLAERWQSARIGEGLIFDLRSAVFEHVQRMPVAFFTRTRTGALVSRLNNDVIGAQRTFTATLSGLVTNVIQLALSLVVMITLSWQVTLLALVLLPVFVLPARRLGRRMADLQRESAELNASMTTQMTERFSAPGATLVKLFGRPKAEAGEFESRAGRVRDIGVRTAMLTRWFMTSLTLVSALAQALVYGLGGWLALRGDLAPGTVVALALLLTRLYTPLTALANVRVDVMTALVSFERVFEVLDLDPMIKEKPDHRPVPPGGVSVEFDDVRFGYPAAEKFSLASLEEVSTLDNRGGEEVLRGVSFSARPGEMVALVGSSGAGKSTIASLLPRLYDVDSGAVRLSGVDVRDLGFDDLRATVGVVTQDGHLFHDTVRNNLAYARPEVSDDEIWEALERARLAPLVRSLRDGLDTVVGERGYRLSGGERQRLTIARLLLAQPRVVVLDEATAHLDSESEAAVGEALTSALRGRTALVIAHRLSTIRAADQILVIEEGRVVERGSHEALLAAEGRYAELYRTQFSAAEEQPAA</sequence>
<organism evidence="10 11">
    <name type="scientific">Prauserella marina</name>
    <dbReference type="NCBI Taxonomy" id="530584"/>
    <lineage>
        <taxon>Bacteria</taxon>
        <taxon>Bacillati</taxon>
        <taxon>Actinomycetota</taxon>
        <taxon>Actinomycetes</taxon>
        <taxon>Pseudonocardiales</taxon>
        <taxon>Pseudonocardiaceae</taxon>
        <taxon>Prauserella</taxon>
    </lineage>
</organism>
<evidence type="ECO:0000256" key="1">
    <source>
        <dbReference type="ARBA" id="ARBA00004651"/>
    </source>
</evidence>
<dbReference type="KEGG" id="pmad:BAY61_19590"/>
<keyword evidence="6" id="KW-0067">ATP-binding</keyword>
<dbReference type="InterPro" id="IPR003439">
    <property type="entry name" value="ABC_transporter-like_ATP-bd"/>
</dbReference>
<dbReference type="STRING" id="530584.SAMN05421630_109130"/>
<evidence type="ECO:0000256" key="9">
    <source>
        <dbReference type="ARBA" id="ARBA00061644"/>
    </source>
</evidence>